<evidence type="ECO:0000256" key="1">
    <source>
        <dbReference type="SAM" id="MobiDB-lite"/>
    </source>
</evidence>
<dbReference type="InterPro" id="IPR008928">
    <property type="entry name" value="6-hairpin_glycosidase_sf"/>
</dbReference>
<evidence type="ECO:0000313" key="3">
    <source>
        <dbReference type="Proteomes" id="UP000035088"/>
    </source>
</evidence>
<dbReference type="RefSeq" id="WP_007323866.1">
    <property type="nucleotide sequence ID" value="NZ_BAEE01000088.1"/>
</dbReference>
<dbReference type="SUPFAM" id="SSF48208">
    <property type="entry name" value="Six-hairpin glycosidases"/>
    <property type="match status" value="1"/>
</dbReference>
<dbReference type="AlphaFoldDB" id="G7H7G7"/>
<dbReference type="Gene3D" id="1.50.10.20">
    <property type="match status" value="1"/>
</dbReference>
<comment type="caution">
    <text evidence="2">The sequence shown here is derived from an EMBL/GenBank/DDBJ whole genome shotgun (WGS) entry which is preliminary data.</text>
</comment>
<reference evidence="2 3" key="1">
    <citation type="submission" date="2011-11" db="EMBL/GenBank/DDBJ databases">
        <title>Whole genome shotgun sequence of Gordonia araii NBRC 100433.</title>
        <authorList>
            <person name="Yoshida Y."/>
            <person name="Hosoyama A."/>
            <person name="Tsuchikane K."/>
            <person name="Katsumata H."/>
            <person name="Yamazaki S."/>
            <person name="Fujita N."/>
        </authorList>
    </citation>
    <scope>NUCLEOTIDE SEQUENCE [LARGE SCALE GENOMIC DNA]</scope>
    <source>
        <strain evidence="2 3">NBRC 100433</strain>
    </source>
</reference>
<dbReference type="Proteomes" id="UP000035088">
    <property type="component" value="Unassembled WGS sequence"/>
</dbReference>
<dbReference type="InterPro" id="IPR014512">
    <property type="entry name" value="O_gly_hydro"/>
</dbReference>
<dbReference type="PANTHER" id="PTHR47791">
    <property type="entry name" value="MEIOTICALLY UP-REGULATED GENE 191 PROTEIN"/>
    <property type="match status" value="1"/>
</dbReference>
<proteinExistence type="predicted"/>
<dbReference type="EMBL" id="BAEE01000088">
    <property type="protein sequence ID" value="GAB11792.1"/>
    <property type="molecule type" value="Genomic_DNA"/>
</dbReference>
<keyword evidence="3" id="KW-1185">Reference proteome</keyword>
<sequence>MAQRSKSDGHDPEWSTERSIETEASARAAEATDAVVDRHLRRLLHLPGTAIADVAWPKSSGGAGGRLASLLPGSWHYWWHAHLLDLLVDAEISRPGSIGVGTVRRLLRGIHARNLGRWTNDYYDDMAWLGISVERARRHLGVGSARAERVLAGRIHGSWAPPKGGGIPWRTMDYFFNTPANGPGAILMARTGETERAIAMCDWMHEKLLAPDTGLIYDGIKPPPLDDPKGPWQLVTDIYTYCQGVVLGAECEAVRAVASRGDAGTRHRERIDALLGAVEKHLLVDTTLEGAGDTAARKARIVPGAGGGDGGLFAGILVRYLALLATDLPDGPGAPETRARAERIVLDTADAVWQTRAIVNSAPLFSADWRREAVIPTDSGTDAQFIAGAVHSSETPERDLSVQLSGWMALEAAARVAAGLSEH</sequence>
<evidence type="ECO:0000313" key="2">
    <source>
        <dbReference type="EMBL" id="GAB11792.1"/>
    </source>
</evidence>
<dbReference type="GO" id="GO:0005975">
    <property type="term" value="P:carbohydrate metabolic process"/>
    <property type="evidence" value="ECO:0007669"/>
    <property type="project" value="InterPro"/>
</dbReference>
<dbReference type="InterPro" id="IPR053169">
    <property type="entry name" value="MUG_Protein"/>
</dbReference>
<protein>
    <recommendedName>
        <fullName evidence="4">Glycosyl hydrolase</fullName>
    </recommendedName>
</protein>
<dbReference type="PANTHER" id="PTHR47791:SF3">
    <property type="entry name" value="MEIOTICALLY UP-REGULATED GENE 191 PROTEIN"/>
    <property type="match status" value="1"/>
</dbReference>
<dbReference type="PIRSF" id="PIRSF021505">
    <property type="entry name" value="O_gly_hdrol"/>
    <property type="match status" value="1"/>
</dbReference>
<gene>
    <name evidence="2" type="ORF">GOARA_088_00560</name>
</gene>
<accession>G7H7G7</accession>
<evidence type="ECO:0008006" key="4">
    <source>
        <dbReference type="Google" id="ProtNLM"/>
    </source>
</evidence>
<organism evidence="2 3">
    <name type="scientific">Gordonia araii NBRC 100433</name>
    <dbReference type="NCBI Taxonomy" id="1073574"/>
    <lineage>
        <taxon>Bacteria</taxon>
        <taxon>Bacillati</taxon>
        <taxon>Actinomycetota</taxon>
        <taxon>Actinomycetes</taxon>
        <taxon>Mycobacteriales</taxon>
        <taxon>Gordoniaceae</taxon>
        <taxon>Gordonia</taxon>
    </lineage>
</organism>
<dbReference type="InterPro" id="IPR005198">
    <property type="entry name" value="Glyco_hydro_76"/>
</dbReference>
<name>G7H7G7_9ACTN</name>
<dbReference type="STRING" id="1073574.GOARA_088_00560"/>
<dbReference type="Pfam" id="PF03663">
    <property type="entry name" value="Glyco_hydro_76"/>
    <property type="match status" value="1"/>
</dbReference>
<feature type="compositionally biased region" description="Basic and acidic residues" evidence="1">
    <location>
        <begin position="1"/>
        <end position="21"/>
    </location>
</feature>
<dbReference type="OrthoDB" id="2505409at2"/>
<feature type="region of interest" description="Disordered" evidence="1">
    <location>
        <begin position="1"/>
        <end position="27"/>
    </location>
</feature>